<dbReference type="AlphaFoldDB" id="A0A518H130"/>
<feature type="signal peptide" evidence="2">
    <location>
        <begin position="1"/>
        <end position="24"/>
    </location>
</feature>
<name>A0A518H130_9BACT</name>
<sequence precursor="true">MSRPAPFPLLLLIVVAALVPPATAAPPEEAVAYRASRLWTGDGPPIEDAVLVVADGRVVAVGDQAEVEVPETAREVDLGSSAVLIPGLVAAETGLGAVREDDERALTPEVRAIDGFDPFAEFDGPLSGGVTSVQLSPGRSRLMPGRGAVVKLDGPDPADRTLDPEGDLRILLSPEALNPPRIYEPPPRLASRDRPIDPTQPQLASSLAGAVAGLRSLIGAARADDPAGGTDPLLGPLAAALDDTGRLRVTAPGASEIRAALALAREFDLRLLLVNPLDLSPFLGRLDSWAGLVDGVVLDARFRPGEVTELPVPSPGDPEPTEPWEDAASLVDAGIPVAIVPATDADLGDLLFLAGQFTAGDLSESQVLRMVTASPAELLGVGDRVGTLSPGKDADFVVLSGDPFDLHSRVREVYVSGRRSWSADPESKATVIRAGSAQLGDGSTVEAPTIVVQGGMIRGVGPDASAPIDAEVFVFEDAVVTPGLLDLAADLGLGGPLSSRPPSATSSTIVLGPFPIIIEDDEEDRDFGGPSRTNVSLETKLGERLVSGDPAVAVARRGGITTVLTGPRESSSPSPVVAFKLGDEPTVLRDPAAIRFQLGGNLTTAVSGLRSTLRRAGDYAKSWEKYKTDLEAYEAKKKEYEEAKARLEAEKKAEAAKRTAEEAEKKAEAAKKESGGDSDESKDEPTGDQPPRPEGGGEQGQDEEESDEEETQEGDDPGDDDEKTEAESESDEETLPEEPKPPKEPNKVDSLEPYRALFGGDIPALVEVSRLDEIRAAVELFRDEHELDTVLLGAADAFRDLDLLAEKDLAVVVGPDLVREVDRETVNLAQVLATRGISFGFQSQAGTGSGTLPRAVRYAVRLGLGTGDALAALSSSPAGFLGLDDRIGILAPGKDADLVVWSGPPFRPSSRVLAVMIDGTWAYLDQEDDRR</sequence>
<evidence type="ECO:0000256" key="1">
    <source>
        <dbReference type="SAM" id="MobiDB-lite"/>
    </source>
</evidence>
<dbReference type="PANTHER" id="PTHR43135:SF3">
    <property type="entry name" value="ALPHA-D-RIBOSE 1-METHYLPHOSPHONATE 5-TRIPHOSPHATE DIPHOSPHATASE"/>
    <property type="match status" value="1"/>
</dbReference>
<feature type="chain" id="PRO_5021871273" evidence="2">
    <location>
        <begin position="25"/>
        <end position="931"/>
    </location>
</feature>
<accession>A0A518H130</accession>
<dbReference type="PANTHER" id="PTHR43135">
    <property type="entry name" value="ALPHA-D-RIBOSE 1-METHYLPHOSPHONATE 5-TRIPHOSPHATE DIPHOSPHATASE"/>
    <property type="match status" value="1"/>
</dbReference>
<evidence type="ECO:0000259" key="3">
    <source>
        <dbReference type="Pfam" id="PF01979"/>
    </source>
</evidence>
<dbReference type="InterPro" id="IPR032466">
    <property type="entry name" value="Metal_Hydrolase"/>
</dbReference>
<keyword evidence="6" id="KW-1185">Reference proteome</keyword>
<dbReference type="OrthoDB" id="252366at2"/>
<dbReference type="RefSeq" id="WP_145269498.1">
    <property type="nucleotide sequence ID" value="NZ_CP036426.1"/>
</dbReference>
<evidence type="ECO:0000256" key="2">
    <source>
        <dbReference type="SAM" id="SignalP"/>
    </source>
</evidence>
<evidence type="ECO:0000313" key="5">
    <source>
        <dbReference type="EMBL" id="QDV34538.1"/>
    </source>
</evidence>
<feature type="region of interest" description="Disordered" evidence="1">
    <location>
        <begin position="655"/>
        <end position="749"/>
    </location>
</feature>
<dbReference type="Pfam" id="PF01979">
    <property type="entry name" value="Amidohydro_1"/>
    <property type="match status" value="1"/>
</dbReference>
<feature type="domain" description="Amidohydrolase-related" evidence="3">
    <location>
        <begin position="800"/>
        <end position="921"/>
    </location>
</feature>
<dbReference type="Gene3D" id="2.30.40.10">
    <property type="entry name" value="Urease, subunit C, domain 1"/>
    <property type="match status" value="3"/>
</dbReference>
<keyword evidence="2" id="KW-0732">Signal</keyword>
<dbReference type="InterPro" id="IPR006680">
    <property type="entry name" value="Amidohydro-rel"/>
</dbReference>
<dbReference type="Pfam" id="PF07969">
    <property type="entry name" value="Amidohydro_3"/>
    <property type="match status" value="1"/>
</dbReference>
<gene>
    <name evidence="5" type="ORF">ElP_24280</name>
</gene>
<dbReference type="KEGG" id="tpla:ElP_24280"/>
<dbReference type="Gene3D" id="3.20.20.140">
    <property type="entry name" value="Metal-dependent hydrolases"/>
    <property type="match status" value="2"/>
</dbReference>
<dbReference type="GO" id="GO:0016810">
    <property type="term" value="F:hydrolase activity, acting on carbon-nitrogen (but not peptide) bonds"/>
    <property type="evidence" value="ECO:0007669"/>
    <property type="project" value="InterPro"/>
</dbReference>
<organism evidence="5 6">
    <name type="scientific">Tautonia plasticadhaerens</name>
    <dbReference type="NCBI Taxonomy" id="2527974"/>
    <lineage>
        <taxon>Bacteria</taxon>
        <taxon>Pseudomonadati</taxon>
        <taxon>Planctomycetota</taxon>
        <taxon>Planctomycetia</taxon>
        <taxon>Isosphaerales</taxon>
        <taxon>Isosphaeraceae</taxon>
        <taxon>Tautonia</taxon>
    </lineage>
</organism>
<dbReference type="EMBL" id="CP036426">
    <property type="protein sequence ID" value="QDV34538.1"/>
    <property type="molecule type" value="Genomic_DNA"/>
</dbReference>
<dbReference type="InterPro" id="IPR013108">
    <property type="entry name" value="Amidohydro_3"/>
</dbReference>
<feature type="compositionally biased region" description="Basic and acidic residues" evidence="1">
    <location>
        <begin position="737"/>
        <end position="749"/>
    </location>
</feature>
<evidence type="ECO:0000259" key="4">
    <source>
        <dbReference type="Pfam" id="PF07969"/>
    </source>
</evidence>
<dbReference type="InterPro" id="IPR051781">
    <property type="entry name" value="Metallo-dep_Hydrolase"/>
</dbReference>
<evidence type="ECO:0000313" key="6">
    <source>
        <dbReference type="Proteomes" id="UP000317835"/>
    </source>
</evidence>
<protein>
    <submittedName>
        <fullName evidence="5">Imidazolonepropionase</fullName>
    </submittedName>
</protein>
<dbReference type="SUPFAM" id="SSF51556">
    <property type="entry name" value="Metallo-dependent hydrolases"/>
    <property type="match status" value="2"/>
</dbReference>
<feature type="region of interest" description="Disordered" evidence="1">
    <location>
        <begin position="176"/>
        <end position="200"/>
    </location>
</feature>
<dbReference type="Proteomes" id="UP000317835">
    <property type="component" value="Chromosome"/>
</dbReference>
<feature type="domain" description="Amidohydrolase 3" evidence="4">
    <location>
        <begin position="361"/>
        <end position="418"/>
    </location>
</feature>
<feature type="compositionally biased region" description="Basic and acidic residues" evidence="1">
    <location>
        <begin position="655"/>
        <end position="675"/>
    </location>
</feature>
<proteinExistence type="predicted"/>
<dbReference type="InterPro" id="IPR011059">
    <property type="entry name" value="Metal-dep_hydrolase_composite"/>
</dbReference>
<feature type="compositionally biased region" description="Acidic residues" evidence="1">
    <location>
        <begin position="700"/>
        <end position="736"/>
    </location>
</feature>
<reference evidence="5 6" key="1">
    <citation type="submission" date="2019-02" db="EMBL/GenBank/DDBJ databases">
        <title>Deep-cultivation of Planctomycetes and their phenomic and genomic characterization uncovers novel biology.</title>
        <authorList>
            <person name="Wiegand S."/>
            <person name="Jogler M."/>
            <person name="Boedeker C."/>
            <person name="Pinto D."/>
            <person name="Vollmers J."/>
            <person name="Rivas-Marin E."/>
            <person name="Kohn T."/>
            <person name="Peeters S.H."/>
            <person name="Heuer A."/>
            <person name="Rast P."/>
            <person name="Oberbeckmann S."/>
            <person name="Bunk B."/>
            <person name="Jeske O."/>
            <person name="Meyerdierks A."/>
            <person name="Storesund J.E."/>
            <person name="Kallscheuer N."/>
            <person name="Luecker S."/>
            <person name="Lage O.M."/>
            <person name="Pohl T."/>
            <person name="Merkel B.J."/>
            <person name="Hornburger P."/>
            <person name="Mueller R.-W."/>
            <person name="Bruemmer F."/>
            <person name="Labrenz M."/>
            <person name="Spormann A.M."/>
            <person name="Op den Camp H."/>
            <person name="Overmann J."/>
            <person name="Amann R."/>
            <person name="Jetten M.S.M."/>
            <person name="Mascher T."/>
            <person name="Medema M.H."/>
            <person name="Devos D.P."/>
            <person name="Kaster A.-K."/>
            <person name="Ovreas L."/>
            <person name="Rohde M."/>
            <person name="Galperin M.Y."/>
            <person name="Jogler C."/>
        </authorList>
    </citation>
    <scope>NUCLEOTIDE SEQUENCE [LARGE SCALE GENOMIC DNA]</scope>
    <source>
        <strain evidence="5 6">ElP</strain>
    </source>
</reference>
<dbReference type="SUPFAM" id="SSF51338">
    <property type="entry name" value="Composite domain of metallo-dependent hydrolases"/>
    <property type="match status" value="2"/>
</dbReference>